<feature type="active site" description="Proton donor/acceptor" evidence="7">
    <location>
        <position position="114"/>
    </location>
</feature>
<evidence type="ECO:0000259" key="8">
    <source>
        <dbReference type="PROSITE" id="PS52029"/>
    </source>
</evidence>
<accession>A0AA43Q4R8</accession>
<proteinExistence type="inferred from homology"/>
<evidence type="ECO:0000256" key="2">
    <source>
        <dbReference type="ARBA" id="ARBA00005992"/>
    </source>
</evidence>
<dbReference type="PANTHER" id="PTHR36699">
    <property type="entry name" value="LD-TRANSPEPTIDASE"/>
    <property type="match status" value="1"/>
</dbReference>
<dbReference type="GO" id="GO:0071555">
    <property type="term" value="P:cell wall organization"/>
    <property type="evidence" value="ECO:0007669"/>
    <property type="project" value="UniProtKB-UniRule"/>
</dbReference>
<comment type="pathway">
    <text evidence="1 7">Cell wall biogenesis; peptidoglycan biosynthesis.</text>
</comment>
<dbReference type="GO" id="GO:0016740">
    <property type="term" value="F:transferase activity"/>
    <property type="evidence" value="ECO:0007669"/>
    <property type="project" value="UniProtKB-KW"/>
</dbReference>
<dbReference type="InterPro" id="IPR005490">
    <property type="entry name" value="LD_TPept_cat_dom"/>
</dbReference>
<feature type="domain" description="L,D-TPase catalytic" evidence="8">
    <location>
        <begin position="25"/>
        <end position="160"/>
    </location>
</feature>
<dbReference type="GO" id="GO:0008360">
    <property type="term" value="P:regulation of cell shape"/>
    <property type="evidence" value="ECO:0007669"/>
    <property type="project" value="UniProtKB-UniRule"/>
</dbReference>
<evidence type="ECO:0000313" key="10">
    <source>
        <dbReference type="Proteomes" id="UP001160519"/>
    </source>
</evidence>
<dbReference type="PANTHER" id="PTHR36699:SF1">
    <property type="entry name" value="L,D-TRANSPEPTIDASE YAFK-RELATED"/>
    <property type="match status" value="1"/>
</dbReference>
<keyword evidence="4 7" id="KW-0133">Cell shape</keyword>
<dbReference type="EMBL" id="JAQSDF010000013">
    <property type="protein sequence ID" value="MDI1230715.1"/>
    <property type="molecule type" value="Genomic_DNA"/>
</dbReference>
<dbReference type="AlphaFoldDB" id="A0AA43Q4R8"/>
<protein>
    <submittedName>
        <fullName evidence="9">L,D-transpeptidase family protein</fullName>
    </submittedName>
</protein>
<keyword evidence="5 7" id="KW-0573">Peptidoglycan synthesis</keyword>
<keyword evidence="3" id="KW-0808">Transferase</keyword>
<name>A0AA43Q4R8_9GAMM</name>
<keyword evidence="10" id="KW-1185">Reference proteome</keyword>
<keyword evidence="6 7" id="KW-0961">Cell wall biogenesis/degradation</keyword>
<evidence type="ECO:0000256" key="7">
    <source>
        <dbReference type="PROSITE-ProRule" id="PRU01373"/>
    </source>
</evidence>
<comment type="caution">
    <text evidence="9">The sequence shown here is derived from an EMBL/GenBank/DDBJ whole genome shotgun (WGS) entry which is preliminary data.</text>
</comment>
<dbReference type="CDD" id="cd16913">
    <property type="entry name" value="YkuD_like"/>
    <property type="match status" value="1"/>
</dbReference>
<dbReference type="Proteomes" id="UP001160519">
    <property type="component" value="Unassembled WGS sequence"/>
</dbReference>
<dbReference type="PROSITE" id="PS52029">
    <property type="entry name" value="LD_TPASE"/>
    <property type="match status" value="1"/>
</dbReference>
<organism evidence="9 10">
    <name type="scientific">Candidatus Methylobacter titanis</name>
    <dbReference type="NCBI Taxonomy" id="3053457"/>
    <lineage>
        <taxon>Bacteria</taxon>
        <taxon>Pseudomonadati</taxon>
        <taxon>Pseudomonadota</taxon>
        <taxon>Gammaproteobacteria</taxon>
        <taxon>Methylococcales</taxon>
        <taxon>Methylococcaceae</taxon>
        <taxon>Methylobacter</taxon>
    </lineage>
</organism>
<dbReference type="GO" id="GO:0004180">
    <property type="term" value="F:carboxypeptidase activity"/>
    <property type="evidence" value="ECO:0007669"/>
    <property type="project" value="UniProtKB-ARBA"/>
</dbReference>
<evidence type="ECO:0000256" key="5">
    <source>
        <dbReference type="ARBA" id="ARBA00022984"/>
    </source>
</evidence>
<gene>
    <name evidence="9" type="ORF">PSU93_06165</name>
</gene>
<evidence type="ECO:0000256" key="3">
    <source>
        <dbReference type="ARBA" id="ARBA00022679"/>
    </source>
</evidence>
<comment type="similarity">
    <text evidence="2">Belongs to the YkuD family.</text>
</comment>
<evidence type="ECO:0000256" key="1">
    <source>
        <dbReference type="ARBA" id="ARBA00004752"/>
    </source>
</evidence>
<feature type="active site" description="Nucleophile" evidence="7">
    <location>
        <position position="136"/>
    </location>
</feature>
<evidence type="ECO:0000256" key="6">
    <source>
        <dbReference type="ARBA" id="ARBA00023316"/>
    </source>
</evidence>
<dbReference type="Gene3D" id="2.40.440.10">
    <property type="entry name" value="L,D-transpeptidase catalytic domain-like"/>
    <property type="match status" value="1"/>
</dbReference>
<dbReference type="Pfam" id="PF03734">
    <property type="entry name" value="YkuD"/>
    <property type="match status" value="1"/>
</dbReference>
<evidence type="ECO:0000256" key="4">
    <source>
        <dbReference type="ARBA" id="ARBA00022960"/>
    </source>
</evidence>
<dbReference type="GO" id="GO:0009252">
    <property type="term" value="P:peptidoglycan biosynthetic process"/>
    <property type="evidence" value="ECO:0007669"/>
    <property type="project" value="UniProtKB-KW"/>
</dbReference>
<dbReference type="SUPFAM" id="SSF141523">
    <property type="entry name" value="L,D-transpeptidase catalytic domain-like"/>
    <property type="match status" value="1"/>
</dbReference>
<sequence length="161" mass="18684">MWKKFILIISLLVSVTCYGFEPKIDYVLVKKSEKRMYLLSEGKPIKEYKVVFGPHPQGHKQKKGDERTPEGKYILDYKKKSSFYKSIHISYPNEKDKANARHLGVNPGSAIMIHGQKNGLGWRSWLNQRFNWTDGCIAVTNKEMDEIWRLIKAGTPIEIQL</sequence>
<evidence type="ECO:0000313" key="9">
    <source>
        <dbReference type="EMBL" id="MDI1230715.1"/>
    </source>
</evidence>
<reference evidence="9" key="1">
    <citation type="submission" date="2023-01" db="EMBL/GenBank/DDBJ databases">
        <title>Biogeochemical cycle of methane in antarctic sediments.</title>
        <authorList>
            <person name="Roldan D.M."/>
            <person name="Menes R.J."/>
        </authorList>
    </citation>
    <scope>NUCLEOTIDE SEQUENCE [LARGE SCALE GENOMIC DNA]</scope>
    <source>
        <strain evidence="9">K-2018 MAG008</strain>
    </source>
</reference>
<dbReference type="InterPro" id="IPR038063">
    <property type="entry name" value="Transpep_catalytic_dom"/>
</dbReference>